<dbReference type="InterPro" id="IPR016300">
    <property type="entry name" value="ATPase_ArsA/GET3"/>
</dbReference>
<feature type="domain" description="ArsA/GET3 Anion-transporting ATPase-like" evidence="2">
    <location>
        <begin position="8"/>
        <end position="309"/>
    </location>
</feature>
<dbReference type="PANTHER" id="PTHR10803:SF3">
    <property type="entry name" value="ATPASE GET3"/>
    <property type="match status" value="1"/>
</dbReference>
<dbReference type="InterPro" id="IPR027417">
    <property type="entry name" value="P-loop_NTPase"/>
</dbReference>
<comment type="caution">
    <text evidence="3">The sequence shown here is derived from an EMBL/GenBank/DDBJ whole genome shotgun (WGS) entry which is preliminary data.</text>
</comment>
<evidence type="ECO:0000259" key="2">
    <source>
        <dbReference type="Pfam" id="PF02374"/>
    </source>
</evidence>
<dbReference type="AlphaFoldDB" id="A0A8J3BH58"/>
<evidence type="ECO:0000313" key="4">
    <source>
        <dbReference type="Proteomes" id="UP000637720"/>
    </source>
</evidence>
<dbReference type="GO" id="GO:0016887">
    <property type="term" value="F:ATP hydrolysis activity"/>
    <property type="evidence" value="ECO:0007669"/>
    <property type="project" value="InterPro"/>
</dbReference>
<dbReference type="SUPFAM" id="SSF52540">
    <property type="entry name" value="P-loop containing nucleoside triphosphate hydrolases"/>
    <property type="match status" value="1"/>
</dbReference>
<keyword evidence="4" id="KW-1185">Reference proteome</keyword>
<dbReference type="Gene3D" id="3.40.50.300">
    <property type="entry name" value="P-loop containing nucleotide triphosphate hydrolases"/>
    <property type="match status" value="1"/>
</dbReference>
<reference evidence="3" key="2">
    <citation type="submission" date="2020-09" db="EMBL/GenBank/DDBJ databases">
        <authorList>
            <person name="Sun Q."/>
            <person name="Ohkuma M."/>
        </authorList>
    </citation>
    <scope>NUCLEOTIDE SEQUENCE</scope>
    <source>
        <strain evidence="3">JCM 14719</strain>
    </source>
</reference>
<evidence type="ECO:0000256" key="1">
    <source>
        <dbReference type="ARBA" id="ARBA00011040"/>
    </source>
</evidence>
<accession>A0A8J3BH58</accession>
<organism evidence="3 4">
    <name type="scientific">Calditerricola satsumensis</name>
    <dbReference type="NCBI Taxonomy" id="373054"/>
    <lineage>
        <taxon>Bacteria</taxon>
        <taxon>Bacillati</taxon>
        <taxon>Bacillota</taxon>
        <taxon>Bacilli</taxon>
        <taxon>Bacillales</taxon>
        <taxon>Bacillaceae</taxon>
        <taxon>Calditerricola</taxon>
    </lineage>
</organism>
<reference evidence="3" key="1">
    <citation type="journal article" date="2014" name="Int. J. Syst. Evol. Microbiol.">
        <title>Complete genome sequence of Corynebacterium casei LMG S-19264T (=DSM 44701T), isolated from a smear-ripened cheese.</title>
        <authorList>
            <consortium name="US DOE Joint Genome Institute (JGI-PGF)"/>
            <person name="Walter F."/>
            <person name="Albersmeier A."/>
            <person name="Kalinowski J."/>
            <person name="Ruckert C."/>
        </authorList>
    </citation>
    <scope>NUCLEOTIDE SEQUENCE</scope>
    <source>
        <strain evidence="3">JCM 14719</strain>
    </source>
</reference>
<comment type="similarity">
    <text evidence="1">Belongs to the arsA ATPase family.</text>
</comment>
<dbReference type="NCBIfam" id="TIGR00345">
    <property type="entry name" value="GET3_arsA_TRC40"/>
    <property type="match status" value="1"/>
</dbReference>
<proteinExistence type="inferred from homology"/>
<evidence type="ECO:0000313" key="3">
    <source>
        <dbReference type="EMBL" id="GGK07609.1"/>
    </source>
</evidence>
<dbReference type="Proteomes" id="UP000637720">
    <property type="component" value="Unassembled WGS sequence"/>
</dbReference>
<dbReference type="GO" id="GO:0005524">
    <property type="term" value="F:ATP binding"/>
    <property type="evidence" value="ECO:0007669"/>
    <property type="project" value="InterPro"/>
</dbReference>
<dbReference type="RefSeq" id="WP_188818112.1">
    <property type="nucleotide sequence ID" value="NZ_BMOF01000065.1"/>
</dbReference>
<protein>
    <submittedName>
        <fullName evidence="3">Arsenic-transporting ATPase</fullName>
    </submittedName>
</protein>
<sequence>MERHIHRRLVFFGGKGGVGKTTCAAAFAWGAARAGKRTLLVSTDPAHNLGDLFGCAIGGEEREIAEGLWALEIDAQREVDRYLRQVKENLRRLLGGRMSASVERHLELTRQSPGTAEAALFDGIVDIVRRAPGAYDLVVFDTAPTGHTLRLLSLPEVLGAWIDGLLRRRKEVTALHHRLLFDGGEPAPDPVAEALAARREAFAEVRAIFLDPEQTAFVFVLVPEKLPIHETAKAIAVLEGQGIPCPTVIVNRLLPPGDGSAFLAARRAQEAKYLAEIARRFANKERITLPLLPRDIDGPEALAQVAERLFAPAQATTGAAGGTWCEERARENR</sequence>
<dbReference type="Pfam" id="PF02374">
    <property type="entry name" value="ArsA_ATPase"/>
    <property type="match status" value="1"/>
</dbReference>
<gene>
    <name evidence="3" type="ORF">GCM10007043_22060</name>
</gene>
<dbReference type="InterPro" id="IPR025723">
    <property type="entry name" value="ArsA/GET3_ATPase-like"/>
</dbReference>
<dbReference type="CDD" id="cd02035">
    <property type="entry name" value="ArsA"/>
    <property type="match status" value="1"/>
</dbReference>
<dbReference type="EMBL" id="BMOF01000065">
    <property type="protein sequence ID" value="GGK07609.1"/>
    <property type="molecule type" value="Genomic_DNA"/>
</dbReference>
<name>A0A8J3BH58_9BACI</name>
<dbReference type="PANTHER" id="PTHR10803">
    <property type="entry name" value="ARSENICAL PUMP-DRIVING ATPASE ARSENITE-TRANSLOCATING ATPASE"/>
    <property type="match status" value="1"/>
</dbReference>